<proteinExistence type="predicted"/>
<evidence type="ECO:0000313" key="2">
    <source>
        <dbReference type="Proteomes" id="UP000708208"/>
    </source>
</evidence>
<dbReference type="Proteomes" id="UP000708208">
    <property type="component" value="Unassembled WGS sequence"/>
</dbReference>
<protein>
    <submittedName>
        <fullName evidence="1">Uncharacterized protein</fullName>
    </submittedName>
</protein>
<evidence type="ECO:0000313" key="1">
    <source>
        <dbReference type="EMBL" id="CAG7726739.1"/>
    </source>
</evidence>
<organism evidence="1 2">
    <name type="scientific">Allacma fusca</name>
    <dbReference type="NCBI Taxonomy" id="39272"/>
    <lineage>
        <taxon>Eukaryota</taxon>
        <taxon>Metazoa</taxon>
        <taxon>Ecdysozoa</taxon>
        <taxon>Arthropoda</taxon>
        <taxon>Hexapoda</taxon>
        <taxon>Collembola</taxon>
        <taxon>Symphypleona</taxon>
        <taxon>Sminthuridae</taxon>
        <taxon>Allacma</taxon>
    </lineage>
</organism>
<name>A0A8J2P0X8_9HEXA</name>
<feature type="non-terminal residue" evidence="1">
    <location>
        <position position="1"/>
    </location>
</feature>
<dbReference type="AlphaFoldDB" id="A0A8J2P0X8"/>
<comment type="caution">
    <text evidence="1">The sequence shown here is derived from an EMBL/GenBank/DDBJ whole genome shotgun (WGS) entry which is preliminary data.</text>
</comment>
<accession>A0A8J2P0X8</accession>
<gene>
    <name evidence="1" type="ORF">AFUS01_LOCUS15630</name>
</gene>
<sequence length="16" mass="1926">MELLPFGSYFKHLKCL</sequence>
<reference evidence="1" key="1">
    <citation type="submission" date="2021-06" db="EMBL/GenBank/DDBJ databases">
        <authorList>
            <person name="Hodson N. C."/>
            <person name="Mongue J. A."/>
            <person name="Jaron S. K."/>
        </authorList>
    </citation>
    <scope>NUCLEOTIDE SEQUENCE</scope>
</reference>
<dbReference type="EMBL" id="CAJVCH010139348">
    <property type="protein sequence ID" value="CAG7726739.1"/>
    <property type="molecule type" value="Genomic_DNA"/>
</dbReference>
<keyword evidence="2" id="KW-1185">Reference proteome</keyword>